<reference evidence="1 2" key="1">
    <citation type="submission" date="2019-03" db="EMBL/GenBank/DDBJ databases">
        <title>Genomic Encyclopedia of Type Strains, Phase IV (KMG-IV): sequencing the most valuable type-strain genomes for metagenomic binning, comparative biology and taxonomic classification.</title>
        <authorList>
            <person name="Goeker M."/>
        </authorList>
    </citation>
    <scope>NUCLEOTIDE SEQUENCE [LARGE SCALE GENOMIC DNA]</scope>
    <source>
        <strain evidence="1 2">DSM 18577</strain>
    </source>
</reference>
<dbReference type="AlphaFoldDB" id="A0A4R1J9C1"/>
<proteinExistence type="predicted"/>
<evidence type="ECO:0000313" key="2">
    <source>
        <dbReference type="Proteomes" id="UP000295565"/>
    </source>
</evidence>
<evidence type="ECO:0000313" key="1">
    <source>
        <dbReference type="EMBL" id="TCK47178.1"/>
    </source>
</evidence>
<keyword evidence="2" id="KW-1185">Reference proteome</keyword>
<protein>
    <submittedName>
        <fullName evidence="1">Uncharacterized protein</fullName>
    </submittedName>
</protein>
<comment type="caution">
    <text evidence="1">The sequence shown here is derived from an EMBL/GenBank/DDBJ whole genome shotgun (WGS) entry which is preliminary data.</text>
</comment>
<gene>
    <name evidence="1" type="ORF">EV690_2879</name>
</gene>
<name>A0A4R1J9C1_9GAMM</name>
<sequence length="30" mass="3193">MDQQIFGIFGSLECSVYGGQLSEVVSLLAT</sequence>
<dbReference type="EMBL" id="SMGD01000015">
    <property type="protein sequence ID" value="TCK47178.1"/>
    <property type="molecule type" value="Genomic_DNA"/>
</dbReference>
<dbReference type="Proteomes" id="UP000295565">
    <property type="component" value="Unassembled WGS sequence"/>
</dbReference>
<organism evidence="1 2">
    <name type="scientific">Celerinatantimonas diazotrophica</name>
    <dbReference type="NCBI Taxonomy" id="412034"/>
    <lineage>
        <taxon>Bacteria</taxon>
        <taxon>Pseudomonadati</taxon>
        <taxon>Pseudomonadota</taxon>
        <taxon>Gammaproteobacteria</taxon>
        <taxon>Celerinatantimonadaceae</taxon>
        <taxon>Celerinatantimonas</taxon>
    </lineage>
</organism>
<accession>A0A4R1J9C1</accession>